<protein>
    <submittedName>
        <fullName evidence="5">Transposase IS116/IS110/IS902 family protein</fullName>
    </submittedName>
</protein>
<feature type="domain" description="Transposase IS110-like N-terminal" evidence="1">
    <location>
        <begin position="25"/>
        <end position="165"/>
    </location>
</feature>
<evidence type="ECO:0000313" key="3">
    <source>
        <dbReference type="EMBL" id="ADU41978.1"/>
    </source>
</evidence>
<evidence type="ECO:0000313" key="6">
    <source>
        <dbReference type="Proteomes" id="UP000001402"/>
    </source>
</evidence>
<proteinExistence type="predicted"/>
<dbReference type="GO" id="GO:0004803">
    <property type="term" value="F:transposase activity"/>
    <property type="evidence" value="ECO:0007669"/>
    <property type="project" value="InterPro"/>
</dbReference>
<dbReference type="NCBIfam" id="NF033542">
    <property type="entry name" value="transpos_IS110"/>
    <property type="match status" value="1"/>
</dbReference>
<dbReference type="BioCyc" id="RPAL652103:RPDX1_RS01675-MONOMER"/>
<dbReference type="EMBL" id="CP002418">
    <property type="protein sequence ID" value="ADU44743.1"/>
    <property type="molecule type" value="Genomic_DNA"/>
</dbReference>
<dbReference type="Pfam" id="PF01548">
    <property type="entry name" value="DEDD_Tnp_IS110"/>
    <property type="match status" value="1"/>
</dbReference>
<dbReference type="InterPro" id="IPR047650">
    <property type="entry name" value="Transpos_IS110"/>
</dbReference>
<dbReference type="Pfam" id="PF02371">
    <property type="entry name" value="Transposase_20"/>
    <property type="match status" value="1"/>
</dbReference>
<dbReference type="InterPro" id="IPR003346">
    <property type="entry name" value="Transposase_20"/>
</dbReference>
<dbReference type="KEGG" id="rpx:Rpdx1_3675"/>
<feature type="domain" description="Transposase IS116/IS110/IS902 C-terminal" evidence="2">
    <location>
        <begin position="208"/>
        <end position="291"/>
    </location>
</feature>
<reference evidence="5" key="1">
    <citation type="submission" date="2010-12" db="EMBL/GenBank/DDBJ databases">
        <title>Complete sequence of Rhodopseudomonas palustris DX-1.</title>
        <authorList>
            <consortium name="US DOE Joint Genome Institute"/>
            <person name="Lucas S."/>
            <person name="Copeland A."/>
            <person name="Lapidus A."/>
            <person name="Cheng J.-F."/>
            <person name="Goodwin L."/>
            <person name="Pitluck S."/>
            <person name="Misra M."/>
            <person name="Chertkov O."/>
            <person name="Detter J.C."/>
            <person name="Han C."/>
            <person name="Tapia R."/>
            <person name="Land M."/>
            <person name="Hauser L."/>
            <person name="Kyrpides N."/>
            <person name="Ivanova N."/>
            <person name="Ovchinnikova G."/>
            <person name="Logan B."/>
            <person name="Oda Y."/>
            <person name="Harwood C."/>
            <person name="Woyke T."/>
        </authorList>
    </citation>
    <scope>NUCLEOTIDE SEQUENCE [LARGE SCALE GENOMIC DNA]</scope>
    <source>
        <strain evidence="5">DX-1</strain>
    </source>
</reference>
<dbReference type="HOGENOM" id="CLU_036902_5_1_5"/>
<dbReference type="GO" id="GO:0003677">
    <property type="term" value="F:DNA binding"/>
    <property type="evidence" value="ECO:0007669"/>
    <property type="project" value="InterPro"/>
</dbReference>
<dbReference type="InterPro" id="IPR002525">
    <property type="entry name" value="Transp_IS110-like_N"/>
</dbReference>
<dbReference type="KEGG" id="rpx:Rpdx1_3164"/>
<accession>E6VFP1</accession>
<evidence type="ECO:0000313" key="4">
    <source>
        <dbReference type="EMBL" id="ADU44743.1"/>
    </source>
</evidence>
<organism evidence="5 6">
    <name type="scientific">Rhodopseudomonas palustris (strain DX-1)</name>
    <dbReference type="NCBI Taxonomy" id="652103"/>
    <lineage>
        <taxon>Bacteria</taxon>
        <taxon>Pseudomonadati</taxon>
        <taxon>Pseudomonadota</taxon>
        <taxon>Alphaproteobacteria</taxon>
        <taxon>Hyphomicrobiales</taxon>
        <taxon>Nitrobacteraceae</taxon>
        <taxon>Rhodopseudomonas</taxon>
    </lineage>
</organism>
<dbReference type="BioCyc" id="RPAL652103:RPDX1_RS15600-MONOMER"/>
<dbReference type="PANTHER" id="PTHR33055:SF3">
    <property type="entry name" value="PUTATIVE TRANSPOSASE FOR IS117-RELATED"/>
    <property type="match status" value="1"/>
</dbReference>
<dbReference type="EMBL" id="CP002418">
    <property type="protein sequence ID" value="ADU41978.1"/>
    <property type="molecule type" value="Genomic_DNA"/>
</dbReference>
<dbReference type="KEGG" id="rpx:Rpdx1_0336"/>
<dbReference type="AlphaFoldDB" id="E6VFP1"/>
<dbReference type="BioCyc" id="RPAL652103:RPDX1_RS18125-MONOMER"/>
<dbReference type="Proteomes" id="UP000001402">
    <property type="component" value="Chromosome"/>
</dbReference>
<evidence type="ECO:0000259" key="2">
    <source>
        <dbReference type="Pfam" id="PF02371"/>
    </source>
</evidence>
<evidence type="ECO:0000313" key="5">
    <source>
        <dbReference type="EMBL" id="ADU45242.1"/>
    </source>
</evidence>
<dbReference type="eggNOG" id="COG3547">
    <property type="taxonomic scope" value="Bacteria"/>
</dbReference>
<name>E6VFP1_RHOPX</name>
<dbReference type="GO" id="GO:0006313">
    <property type="term" value="P:DNA transposition"/>
    <property type="evidence" value="ECO:0007669"/>
    <property type="project" value="InterPro"/>
</dbReference>
<dbReference type="PANTHER" id="PTHR33055">
    <property type="entry name" value="TRANSPOSASE FOR INSERTION SEQUENCE ELEMENT IS1111A"/>
    <property type="match status" value="1"/>
</dbReference>
<gene>
    <name evidence="3" type="ordered locus">Rpdx1_0336</name>
    <name evidence="4" type="ordered locus">Rpdx1_3164</name>
    <name evidence="5" type="ordered locus">Rpdx1_3675</name>
</gene>
<evidence type="ECO:0000259" key="1">
    <source>
        <dbReference type="Pfam" id="PF01548"/>
    </source>
</evidence>
<sequence length="333" mass="36467">MVEGTEGSHHKEGMTKMAKLSMVCAGIDIGKLKLDATINGTNEYLQVDNSPDGYIALAAWLRRHHVKRVGMEASGGYEQPVMAALRRAGFVVVCLQPMQVRAYATFKLQRAKNDRIDAALIATCTAAVAEVRPPPDPRFAALACRLTMIEQLTEDVARLKTRCEACRDPHGLEFWRAEIARLKGCIRTELKQLVADIRIHPDLAARLDLITSVDGVGLRTAVAVLIRMPEIGNVSREQAAALAGLAPYDDDSGSRTGQRHIAFGRQRLRTSLYAAALPAAFKWNQQLVALYRRLTGQGKPHKVALVACARKLIIFLNTVVARGTPWIAKSAAI</sequence>
<dbReference type="EMBL" id="CP002418">
    <property type="protein sequence ID" value="ADU45242.1"/>
    <property type="molecule type" value="Genomic_DNA"/>
</dbReference>